<dbReference type="Proteomes" id="UP001172102">
    <property type="component" value="Unassembled WGS sequence"/>
</dbReference>
<dbReference type="GO" id="GO:0016787">
    <property type="term" value="F:hydrolase activity"/>
    <property type="evidence" value="ECO:0007669"/>
    <property type="project" value="UniProtKB-KW"/>
</dbReference>
<dbReference type="SUPFAM" id="SSF53474">
    <property type="entry name" value="alpha/beta-Hydrolases"/>
    <property type="match status" value="1"/>
</dbReference>
<evidence type="ECO:0000259" key="1">
    <source>
        <dbReference type="Pfam" id="PF12697"/>
    </source>
</evidence>
<organism evidence="2 3">
    <name type="scientific">Lasiosphaeris hirsuta</name>
    <dbReference type="NCBI Taxonomy" id="260670"/>
    <lineage>
        <taxon>Eukaryota</taxon>
        <taxon>Fungi</taxon>
        <taxon>Dikarya</taxon>
        <taxon>Ascomycota</taxon>
        <taxon>Pezizomycotina</taxon>
        <taxon>Sordariomycetes</taxon>
        <taxon>Sordariomycetidae</taxon>
        <taxon>Sordariales</taxon>
        <taxon>Lasiosphaeriaceae</taxon>
        <taxon>Lasiosphaeris</taxon>
    </lineage>
</organism>
<name>A0AA40DXM2_9PEZI</name>
<keyword evidence="3" id="KW-1185">Reference proteome</keyword>
<gene>
    <name evidence="2" type="ORF">B0H67DRAFT_580666</name>
</gene>
<reference evidence="2" key="1">
    <citation type="submission" date="2023-06" db="EMBL/GenBank/DDBJ databases">
        <title>Genome-scale phylogeny and comparative genomics of the fungal order Sordariales.</title>
        <authorList>
            <consortium name="Lawrence Berkeley National Laboratory"/>
            <person name="Hensen N."/>
            <person name="Bonometti L."/>
            <person name="Westerberg I."/>
            <person name="Brannstrom I.O."/>
            <person name="Guillou S."/>
            <person name="Cros-Aarteil S."/>
            <person name="Calhoun S."/>
            <person name="Haridas S."/>
            <person name="Kuo A."/>
            <person name="Mondo S."/>
            <person name="Pangilinan J."/>
            <person name="Riley R."/>
            <person name="Labutti K."/>
            <person name="Andreopoulos B."/>
            <person name="Lipzen A."/>
            <person name="Chen C."/>
            <person name="Yanf M."/>
            <person name="Daum C."/>
            <person name="Ng V."/>
            <person name="Clum A."/>
            <person name="Steindorff A."/>
            <person name="Ohm R."/>
            <person name="Martin F."/>
            <person name="Silar P."/>
            <person name="Natvig D."/>
            <person name="Lalanne C."/>
            <person name="Gautier V."/>
            <person name="Ament-Velasquez S.L."/>
            <person name="Kruys A."/>
            <person name="Hutchinson M.I."/>
            <person name="Powell A.J."/>
            <person name="Barry K."/>
            <person name="Miller A.N."/>
            <person name="Grigoriev I.V."/>
            <person name="Debuchy R."/>
            <person name="Gladieux P."/>
            <person name="Thoren M.H."/>
            <person name="Johannesson H."/>
        </authorList>
    </citation>
    <scope>NUCLEOTIDE SEQUENCE</scope>
    <source>
        <strain evidence="2">SMH4607-1</strain>
    </source>
</reference>
<proteinExistence type="predicted"/>
<dbReference type="EMBL" id="JAUKUA010000004">
    <property type="protein sequence ID" value="KAK0715428.1"/>
    <property type="molecule type" value="Genomic_DNA"/>
</dbReference>
<protein>
    <submittedName>
        <fullName evidence="2">Alpha/Beta hydrolase protein</fullName>
    </submittedName>
</protein>
<dbReference type="PANTHER" id="PTHR43433:SF10">
    <property type="entry name" value="AB HYDROLASE-1 DOMAIN-CONTAINING PROTEIN"/>
    <property type="match status" value="1"/>
</dbReference>
<dbReference type="PANTHER" id="PTHR43433">
    <property type="entry name" value="HYDROLASE, ALPHA/BETA FOLD FAMILY PROTEIN"/>
    <property type="match status" value="1"/>
</dbReference>
<dbReference type="InterPro" id="IPR029058">
    <property type="entry name" value="AB_hydrolase_fold"/>
</dbReference>
<dbReference type="Pfam" id="PF12697">
    <property type="entry name" value="Abhydrolase_6"/>
    <property type="match status" value="1"/>
</dbReference>
<sequence length="342" mass="37754">MRPPGTLSSTGEAMLRALPRRDSQTVTLPDGRKLGFAEYGHPEGRPLFFFHGFPGSRLEAAGTDKMARRRWLRVIAVDRPGMGLSTFQPQRRITDWPADVAALARHLDLPRFAVMGGSGGAPYALACAHALPRERLTAVGVMAGMGTFEASAKPLIPFGPRFLGVASRHWPAMVRVVTDVIVGVVRWVMETGFVTRRMDRWLEGVERKEKEAAAAKAAAGDAPVDEEVEDKRTLAERREELIHIGFEGFAQGAAGAVQEAQLTGQDWGFKMADITYNPILFWHGTKDANVPLAWARHMADQLPHATFKEYEGETHFTLVKHLDDILVEIVPEETTPGTKLEK</sequence>
<dbReference type="InterPro" id="IPR050471">
    <property type="entry name" value="AB_hydrolase"/>
</dbReference>
<dbReference type="InterPro" id="IPR000073">
    <property type="entry name" value="AB_hydrolase_1"/>
</dbReference>
<accession>A0AA40DXM2</accession>
<dbReference type="Gene3D" id="3.40.50.1820">
    <property type="entry name" value="alpha/beta hydrolase"/>
    <property type="match status" value="1"/>
</dbReference>
<keyword evidence="2" id="KW-0378">Hydrolase</keyword>
<evidence type="ECO:0000313" key="2">
    <source>
        <dbReference type="EMBL" id="KAK0715428.1"/>
    </source>
</evidence>
<evidence type="ECO:0000313" key="3">
    <source>
        <dbReference type="Proteomes" id="UP001172102"/>
    </source>
</evidence>
<feature type="domain" description="AB hydrolase-1" evidence="1">
    <location>
        <begin position="48"/>
        <end position="319"/>
    </location>
</feature>
<dbReference type="AlphaFoldDB" id="A0AA40DXM2"/>
<comment type="caution">
    <text evidence="2">The sequence shown here is derived from an EMBL/GenBank/DDBJ whole genome shotgun (WGS) entry which is preliminary data.</text>
</comment>